<dbReference type="Gene3D" id="1.10.8.10">
    <property type="entry name" value="DNA helicase RuvA subunit, C-terminal domain"/>
    <property type="match status" value="1"/>
</dbReference>
<dbReference type="RefSeq" id="WP_130841255.1">
    <property type="nucleotide sequence ID" value="NZ_SIJL01000005.1"/>
</dbReference>
<reference evidence="8 9" key="1">
    <citation type="submission" date="2019-02" db="EMBL/GenBank/DDBJ databases">
        <title>Thermus sp. a novel from hot spring.</title>
        <authorList>
            <person name="Zhao Z."/>
        </authorList>
    </citation>
    <scope>NUCLEOTIDE SEQUENCE [LARGE SCALE GENOMIC DNA]</scope>
    <source>
        <strain evidence="8 9">CFH 72773T</strain>
    </source>
</reference>
<comment type="function">
    <text evidence="6">The RuvA-RuvB-RuvC complex processes Holliday junction (HJ) DNA during genetic recombination and DNA repair, while the RuvA-RuvB complex plays an important role in the rescue of blocked DNA replication forks via replication fork reversal (RFR). RuvA specifically binds to HJ cruciform DNA, conferring on it an open structure. The RuvB hexamer acts as an ATP-dependent pump, pulling dsDNA into and through the RuvAB complex. HJ branch migration allows RuvC to scan DNA until it finds its consensus sequence, where it cleaves and resolves the cruciform DNA.</text>
</comment>
<evidence type="ECO:0000256" key="6">
    <source>
        <dbReference type="HAMAP-Rule" id="MF_00031"/>
    </source>
</evidence>
<dbReference type="OrthoDB" id="5293449at2"/>
<comment type="similarity">
    <text evidence="6">Belongs to the RuvA family.</text>
</comment>
<accession>A0A4Q9B4R3</accession>
<dbReference type="HAMAP" id="MF_00031">
    <property type="entry name" value="DNA_HJ_migration_RuvA"/>
    <property type="match status" value="1"/>
</dbReference>
<proteinExistence type="inferred from homology"/>
<dbReference type="InterPro" id="IPR000085">
    <property type="entry name" value="RuvA"/>
</dbReference>
<dbReference type="SUPFAM" id="SSF50249">
    <property type="entry name" value="Nucleic acid-binding proteins"/>
    <property type="match status" value="1"/>
</dbReference>
<dbReference type="InterPro" id="IPR011114">
    <property type="entry name" value="RuvA_C"/>
</dbReference>
<comment type="subunit">
    <text evidence="6">Homotetramer. Forms an RuvA(8)-RuvB(12)-Holliday junction (HJ) complex. HJ DNA is sandwiched between 2 RuvA tetramers; dsDNA enters through RuvA and exits via RuvB. An RuvB hexamer assembles on each DNA strand where it exits the tetramer. Each RuvB hexamer is contacted by two RuvA subunits (via domain III) on 2 adjacent RuvB subunits; this complex drives branch migration. In the full resolvosome a probable DNA-RuvA(4)-RuvB(12)-RuvC(2) complex forms which resolves the HJ.</text>
</comment>
<dbReference type="InterPro" id="IPR013849">
    <property type="entry name" value="DNA_helicase_Holl-junc_RuvA_I"/>
</dbReference>
<dbReference type="GO" id="GO:0006281">
    <property type="term" value="P:DNA repair"/>
    <property type="evidence" value="ECO:0007669"/>
    <property type="project" value="UniProtKB-UniRule"/>
</dbReference>
<evidence type="ECO:0000256" key="1">
    <source>
        <dbReference type="ARBA" id="ARBA00022490"/>
    </source>
</evidence>
<dbReference type="GO" id="GO:0048476">
    <property type="term" value="C:Holliday junction resolvase complex"/>
    <property type="evidence" value="ECO:0007669"/>
    <property type="project" value="UniProtKB-UniRule"/>
</dbReference>
<dbReference type="InterPro" id="IPR036267">
    <property type="entry name" value="RuvA_C_sf"/>
</dbReference>
<dbReference type="GO" id="GO:0009378">
    <property type="term" value="F:four-way junction helicase activity"/>
    <property type="evidence" value="ECO:0007669"/>
    <property type="project" value="InterPro"/>
</dbReference>
<feature type="domain" description="Helix-hairpin-helix DNA-binding motif class 1" evidence="7">
    <location>
        <begin position="107"/>
        <end position="126"/>
    </location>
</feature>
<keyword evidence="5 6" id="KW-0234">DNA repair</keyword>
<keyword evidence="9" id="KW-1185">Reference proteome</keyword>
<name>A0A4Q9B4R3_9DEIN</name>
<keyword evidence="2 6" id="KW-0227">DNA damage</keyword>
<comment type="domain">
    <text evidence="6">Has three domains with a flexible linker between the domains II and III and assumes an 'L' shape. Domain III is highly mobile and contacts RuvB.</text>
</comment>
<comment type="caution">
    <text evidence="6">Lacks conserved residue(s) required for the propagation of feature annotation.</text>
</comment>
<dbReference type="SUPFAM" id="SSF47781">
    <property type="entry name" value="RuvA domain 2-like"/>
    <property type="match status" value="1"/>
</dbReference>
<evidence type="ECO:0000313" key="9">
    <source>
        <dbReference type="Proteomes" id="UP000292858"/>
    </source>
</evidence>
<dbReference type="GO" id="GO:0000400">
    <property type="term" value="F:four-way junction DNA binding"/>
    <property type="evidence" value="ECO:0007669"/>
    <property type="project" value="UniProtKB-UniRule"/>
</dbReference>
<dbReference type="Pfam" id="PF01330">
    <property type="entry name" value="RuvA_N"/>
    <property type="match status" value="1"/>
</dbReference>
<dbReference type="InterPro" id="IPR010994">
    <property type="entry name" value="RuvA_2-like"/>
</dbReference>
<keyword evidence="4 6" id="KW-0233">DNA recombination</keyword>
<keyword evidence="3 6" id="KW-0238">DNA-binding</keyword>
<dbReference type="Proteomes" id="UP000292858">
    <property type="component" value="Unassembled WGS sequence"/>
</dbReference>
<dbReference type="Gene3D" id="1.10.150.20">
    <property type="entry name" value="5' to 3' exonuclease, C-terminal subdomain"/>
    <property type="match status" value="1"/>
</dbReference>
<evidence type="ECO:0000259" key="7">
    <source>
        <dbReference type="SMART" id="SM00278"/>
    </source>
</evidence>
<dbReference type="GO" id="GO:0005524">
    <property type="term" value="F:ATP binding"/>
    <property type="evidence" value="ECO:0007669"/>
    <property type="project" value="InterPro"/>
</dbReference>
<dbReference type="SMART" id="SM00278">
    <property type="entry name" value="HhH1"/>
    <property type="match status" value="2"/>
</dbReference>
<sequence>MIRYLRGTVVRKGEDRFLLLVGGVGFLLQAPQPFLQGLREGQEAEAYTHLQLREEGPLLYGFPDEESLLLFELLLSVSGVGPKAALALLSALGPRLLARALAEGDLRLLTAASGVGKRLAERIALELKGKVPPHLLTGQKVESQAAEEAILALAALGFKEGQARGVVLDLLAKNPGAKAQELIKEALKRLR</sequence>
<protein>
    <recommendedName>
        <fullName evidence="6">Holliday junction branch migration complex subunit RuvA</fullName>
    </recommendedName>
</protein>
<dbReference type="GO" id="GO:0005737">
    <property type="term" value="C:cytoplasm"/>
    <property type="evidence" value="ECO:0007669"/>
    <property type="project" value="UniProtKB-SubCell"/>
</dbReference>
<dbReference type="NCBIfam" id="TIGR00084">
    <property type="entry name" value="ruvA"/>
    <property type="match status" value="1"/>
</dbReference>
<evidence type="ECO:0000256" key="2">
    <source>
        <dbReference type="ARBA" id="ARBA00022763"/>
    </source>
</evidence>
<dbReference type="Pfam" id="PF14520">
    <property type="entry name" value="HHH_5"/>
    <property type="match status" value="1"/>
</dbReference>
<organism evidence="8 9">
    <name type="scientific">Thermus thermamylovorans</name>
    <dbReference type="NCBI Taxonomy" id="2509362"/>
    <lineage>
        <taxon>Bacteria</taxon>
        <taxon>Thermotogati</taxon>
        <taxon>Deinococcota</taxon>
        <taxon>Deinococci</taxon>
        <taxon>Thermales</taxon>
        <taxon>Thermaceae</taxon>
        <taxon>Thermus</taxon>
    </lineage>
</organism>
<dbReference type="GO" id="GO:0006310">
    <property type="term" value="P:DNA recombination"/>
    <property type="evidence" value="ECO:0007669"/>
    <property type="project" value="UniProtKB-UniRule"/>
</dbReference>
<comment type="subcellular location">
    <subcellularLocation>
        <location evidence="6">Cytoplasm</location>
    </subcellularLocation>
</comment>
<comment type="caution">
    <text evidence="8">The sequence shown here is derived from an EMBL/GenBank/DDBJ whole genome shotgun (WGS) entry which is preliminary data.</text>
</comment>
<evidence type="ECO:0000256" key="5">
    <source>
        <dbReference type="ARBA" id="ARBA00023204"/>
    </source>
</evidence>
<dbReference type="AlphaFoldDB" id="A0A4Q9B4R3"/>
<dbReference type="SUPFAM" id="SSF46929">
    <property type="entry name" value="DNA helicase RuvA subunit, C-terminal domain"/>
    <property type="match status" value="1"/>
</dbReference>
<dbReference type="Pfam" id="PF07499">
    <property type="entry name" value="RuvA_C"/>
    <property type="match status" value="1"/>
</dbReference>
<keyword evidence="1 6" id="KW-0963">Cytoplasm</keyword>
<evidence type="ECO:0000256" key="3">
    <source>
        <dbReference type="ARBA" id="ARBA00023125"/>
    </source>
</evidence>
<evidence type="ECO:0000256" key="4">
    <source>
        <dbReference type="ARBA" id="ARBA00023172"/>
    </source>
</evidence>
<evidence type="ECO:0000313" key="8">
    <source>
        <dbReference type="EMBL" id="TBH20801.1"/>
    </source>
</evidence>
<dbReference type="EMBL" id="SIJL01000005">
    <property type="protein sequence ID" value="TBH20801.1"/>
    <property type="molecule type" value="Genomic_DNA"/>
</dbReference>
<gene>
    <name evidence="6 8" type="primary">ruvA</name>
    <name evidence="8" type="ORF">ETP66_05140</name>
</gene>
<dbReference type="InterPro" id="IPR012340">
    <property type="entry name" value="NA-bd_OB-fold"/>
</dbReference>
<dbReference type="GO" id="GO:0009379">
    <property type="term" value="C:Holliday junction helicase complex"/>
    <property type="evidence" value="ECO:0007669"/>
    <property type="project" value="InterPro"/>
</dbReference>
<dbReference type="InterPro" id="IPR003583">
    <property type="entry name" value="Hlx-hairpin-Hlx_DNA-bd_motif"/>
</dbReference>
<feature type="domain" description="Helix-hairpin-helix DNA-binding motif class 1" evidence="7">
    <location>
        <begin position="72"/>
        <end position="91"/>
    </location>
</feature>
<feature type="region of interest" description="Domain III" evidence="6">
    <location>
        <begin position="141"/>
        <end position="191"/>
    </location>
</feature>
<dbReference type="Gene3D" id="2.40.50.140">
    <property type="entry name" value="Nucleic acid-binding proteins"/>
    <property type="match status" value="1"/>
</dbReference>